<dbReference type="Pfam" id="PF19253">
    <property type="entry name" value="DUF5900"/>
    <property type="match status" value="1"/>
</dbReference>
<proteinExistence type="predicted"/>
<sequence>MIFSRSTNHWPAFIVGRCTSIGELGRPGAITARFKNSHTTTALAMETPSVPLQVLDQPCLLLTLPAELCWAIVDMLLLCEGGAGEAARLGLTCRQLASTILDDERAWRSRCDRDFGTDRMNLHVERERFGVAWPRFYAAARADKAFSRRFSAVWHFLRGGSESWWRWTCPATKQLNGYAVTVKRSCWHAGHNLVVIEHAQCTDDEEIAGWVSMRRVTPDKPVISLSRSDDFCACVQCRGETPKPRELVRARLAVYRGGWHSGYPHGQGRATFASGLVYEGQWEKGLPHGHGKLNGTARTWTRGVCVAMGSWPRPLHDPDAPSYYGQYALLPESTRGLDFTSSRDTALREWWWITTAVGKRAPPAWTPLQPDTTRLPHGEGKAFYPDGKVYSGTWRLGQRHRGRCTLPDGTSFQGVWYHGGPRSTAIGNVSWSSGTHLKHEVVWDDQDRMRSDGGVVRSKHRAYVYDRATPRPCAASGQRVLTRTAILANGDECGAQWTSRGIMHDITRFVFSSACADPTFAGVTINDCAWTCVPLPWQSPPRHTCPDDYVYWPSDRDSEAFLLFSSYVRKRLIPWDDETVDFFWHNAMQECDA</sequence>
<feature type="domain" description="DUF5900" evidence="2">
    <location>
        <begin position="488"/>
        <end position="568"/>
    </location>
</feature>
<dbReference type="InterPro" id="IPR003409">
    <property type="entry name" value="MORN"/>
</dbReference>
<evidence type="ECO:0000313" key="3">
    <source>
        <dbReference type="EMBL" id="AVK75138.1"/>
    </source>
</evidence>
<dbReference type="SMART" id="SM00698">
    <property type="entry name" value="MORN"/>
    <property type="match status" value="3"/>
</dbReference>
<dbReference type="KEGG" id="vg:36844279"/>
<dbReference type="Proteomes" id="UP000248852">
    <property type="component" value="Segment"/>
</dbReference>
<dbReference type="SUPFAM" id="SSF82185">
    <property type="entry name" value="Histone H3 K4-specific methyltransferase SET7/9 N-terminal domain"/>
    <property type="match status" value="1"/>
</dbReference>
<dbReference type="InterPro" id="IPR045419">
    <property type="entry name" value="DUF5900"/>
</dbReference>
<evidence type="ECO:0000256" key="1">
    <source>
        <dbReference type="ARBA" id="ARBA00022737"/>
    </source>
</evidence>
<protein>
    <submittedName>
        <fullName evidence="3">Morn repeat incomplete domain containing protein</fullName>
    </submittedName>
</protein>
<dbReference type="PANTHER" id="PTHR23084">
    <property type="entry name" value="PHOSPHATIDYLINOSITOL-4-PHOSPHATE 5-KINASE RELATED"/>
    <property type="match status" value="1"/>
</dbReference>
<keyword evidence="1" id="KW-0677">Repeat</keyword>
<dbReference type="Pfam" id="PF02493">
    <property type="entry name" value="MORN"/>
    <property type="match status" value="4"/>
</dbReference>
<name>A0A2U7U9K9_9VIRU</name>
<gene>
    <name evidence="3" type="ORF">pqer_cds_716</name>
</gene>
<accession>A0A2U7U9K9</accession>
<dbReference type="EMBL" id="MG011689">
    <property type="protein sequence ID" value="AVK75138.1"/>
    <property type="molecule type" value="Genomic_DNA"/>
</dbReference>
<dbReference type="GeneID" id="36844279"/>
<dbReference type="RefSeq" id="YP_009483407.1">
    <property type="nucleotide sequence ID" value="NC_037667.1"/>
</dbReference>
<reference evidence="3" key="1">
    <citation type="journal article" date="2018" name="Nat. Commun.">
        <title>Diversity and evolution of the emerging Pandoraviridae family.</title>
        <authorList>
            <person name="Legendre M."/>
            <person name="Fabre E."/>
            <person name="Poirot O."/>
            <person name="Jeudy S."/>
            <person name="Lartigue A."/>
            <person name="Alempic J.M."/>
            <person name="Beucher L."/>
            <person name="Philippe N."/>
            <person name="Bertaux L."/>
            <person name="Christo-Foroux E."/>
            <person name="Labadie K."/>
            <person name="Coute Y."/>
            <person name="Abergel C."/>
            <person name="Claverie J.M."/>
        </authorList>
    </citation>
    <scope>NUCLEOTIDE SEQUENCE [LARGE SCALE GENOMIC DNA]</scope>
    <source>
        <strain evidence="3">Quercus</strain>
    </source>
</reference>
<dbReference type="Gene3D" id="2.20.110.10">
    <property type="entry name" value="Histone H3 K4-specific methyltransferase SET7/9 N-terminal domain"/>
    <property type="match status" value="1"/>
</dbReference>
<evidence type="ECO:0000259" key="2">
    <source>
        <dbReference type="Pfam" id="PF19253"/>
    </source>
</evidence>
<dbReference type="PANTHER" id="PTHR23084:SF263">
    <property type="entry name" value="MORN REPEAT-CONTAINING PROTEIN 1"/>
    <property type="match status" value="1"/>
</dbReference>
<organism evidence="3">
    <name type="scientific">Pandoravirus quercus</name>
    <dbReference type="NCBI Taxonomy" id="2107709"/>
    <lineage>
        <taxon>Viruses</taxon>
        <taxon>Pandoravirus</taxon>
    </lineage>
</organism>